<feature type="domain" description="Beta-mannosidase Ig-fold" evidence="1">
    <location>
        <begin position="43"/>
        <end position="86"/>
    </location>
</feature>
<dbReference type="InterPro" id="IPR008979">
    <property type="entry name" value="Galactose-bd-like_sf"/>
</dbReference>
<accession>A0A285FZP9</accession>
<dbReference type="Pfam" id="PF17753">
    <property type="entry name" value="Ig_mannosidase"/>
    <property type="match status" value="1"/>
</dbReference>
<gene>
    <name evidence="2" type="ORF">SAMN06265827_10395</name>
</gene>
<keyword evidence="3" id="KW-1185">Reference proteome</keyword>
<evidence type="ECO:0000259" key="1">
    <source>
        <dbReference type="Pfam" id="PF17753"/>
    </source>
</evidence>
<dbReference type="AlphaFoldDB" id="A0A285FZP9"/>
<dbReference type="Gene3D" id="2.60.120.260">
    <property type="entry name" value="Galactose-binding domain-like"/>
    <property type="match status" value="1"/>
</dbReference>
<dbReference type="Proteomes" id="UP000219573">
    <property type="component" value="Unassembled WGS sequence"/>
</dbReference>
<name>A0A285FZP9_9FIRM</name>
<dbReference type="InterPro" id="IPR036156">
    <property type="entry name" value="Beta-gal/glucu_dom_sf"/>
</dbReference>
<dbReference type="EMBL" id="OBDZ01000003">
    <property type="protein sequence ID" value="SNY15786.1"/>
    <property type="molecule type" value="Genomic_DNA"/>
</dbReference>
<dbReference type="InterPro" id="IPR041625">
    <property type="entry name" value="Beta-mannosidase_Ig"/>
</dbReference>
<dbReference type="OrthoDB" id="9801077at2"/>
<organism evidence="2 3">
    <name type="scientific">Orenia metallireducens</name>
    <dbReference type="NCBI Taxonomy" id="1413210"/>
    <lineage>
        <taxon>Bacteria</taxon>
        <taxon>Bacillati</taxon>
        <taxon>Bacillota</taxon>
        <taxon>Clostridia</taxon>
        <taxon>Halanaerobiales</taxon>
        <taxon>Halobacteroidaceae</taxon>
        <taxon>Orenia</taxon>
    </lineage>
</organism>
<dbReference type="RefSeq" id="WP_097016567.1">
    <property type="nucleotide sequence ID" value="NZ_OBDZ01000003.1"/>
</dbReference>
<dbReference type="SUPFAM" id="SSF49303">
    <property type="entry name" value="beta-Galactosidase/glucuronidase domain"/>
    <property type="match status" value="1"/>
</dbReference>
<proteinExistence type="predicted"/>
<reference evidence="3" key="1">
    <citation type="submission" date="2017-09" db="EMBL/GenBank/DDBJ databases">
        <authorList>
            <person name="Varghese N."/>
            <person name="Submissions S."/>
        </authorList>
    </citation>
    <scope>NUCLEOTIDE SEQUENCE [LARGE SCALE GENOMIC DNA]</scope>
    <source>
        <strain evidence="3">MSL47</strain>
    </source>
</reference>
<protein>
    <recommendedName>
        <fullName evidence="1">Beta-mannosidase Ig-fold domain-containing protein</fullName>
    </recommendedName>
</protein>
<dbReference type="GO" id="GO:0004553">
    <property type="term" value="F:hydrolase activity, hydrolyzing O-glycosyl compounds"/>
    <property type="evidence" value="ECO:0007669"/>
    <property type="project" value="UniProtKB-ARBA"/>
</dbReference>
<evidence type="ECO:0000313" key="2">
    <source>
        <dbReference type="EMBL" id="SNY15786.1"/>
    </source>
</evidence>
<dbReference type="SUPFAM" id="SSF49785">
    <property type="entry name" value="Galactose-binding domain-like"/>
    <property type="match status" value="1"/>
</dbReference>
<evidence type="ECO:0000313" key="3">
    <source>
        <dbReference type="Proteomes" id="UP000219573"/>
    </source>
</evidence>
<sequence>MISLSLNGSWKMRKLADQEWIRAEVPGSVLNDLLVAGIIEDPFYTDNYFDLSANETKVLEIKKEDIYQDISLEDLKEQLRVRSLWESYR</sequence>